<sequence>MPHPDRPRDLRVGRADHVSQGLNMAAAFEAIVLAGGLGTRLRSAVPDLPKPLAPVAGRPFLDYLLGHLEHVGARHVILSVGYLGEQIEARYGGCFGSVEISYSRESAPLGTGGALRQALSFSAGAYTLALNGDTLLECDPWPFIVATARTHKQLGILTRDVEDTGRYGRCELSNDVVVGFGQKEATGPGLINAGVYCLRHDLFEGHALPDRFSFEHDFIEPQLARLKPYGARVRGYFIDIGVPEDFERAQRELPLLRW</sequence>
<dbReference type="InterPro" id="IPR050486">
    <property type="entry name" value="Mannose-1P_guanyltransferase"/>
</dbReference>
<organism evidence="2 3">
    <name type="scientific">Aquabacterium olei</name>
    <dbReference type="NCBI Taxonomy" id="1296669"/>
    <lineage>
        <taxon>Bacteria</taxon>
        <taxon>Pseudomonadati</taxon>
        <taxon>Pseudomonadota</taxon>
        <taxon>Betaproteobacteria</taxon>
        <taxon>Burkholderiales</taxon>
        <taxon>Aquabacterium</taxon>
    </lineage>
</organism>
<geneLocation type="plasmid" evidence="3">
    <name>ptb101</name>
</geneLocation>
<feature type="domain" description="Nucleotidyl transferase" evidence="1">
    <location>
        <begin position="30"/>
        <end position="252"/>
    </location>
</feature>
<dbReference type="KEGG" id="aon:DEH84_17470"/>
<evidence type="ECO:0000259" key="1">
    <source>
        <dbReference type="Pfam" id="PF00483"/>
    </source>
</evidence>
<dbReference type="EMBL" id="CP029211">
    <property type="protein sequence ID" value="AWI55386.1"/>
    <property type="molecule type" value="Genomic_DNA"/>
</dbReference>
<dbReference type="AlphaFoldDB" id="A0A2U8FYT8"/>
<keyword evidence="2" id="KW-0614">Plasmid</keyword>
<protein>
    <recommendedName>
        <fullName evidence="1">Nucleotidyl transferase domain-containing protein</fullName>
    </recommendedName>
</protein>
<gene>
    <name evidence="2" type="ORF">DEH84_17470</name>
</gene>
<dbReference type="Gene3D" id="3.90.550.10">
    <property type="entry name" value="Spore Coat Polysaccharide Biosynthesis Protein SpsA, Chain A"/>
    <property type="match status" value="1"/>
</dbReference>
<name>A0A2U8FYT8_9BURK</name>
<dbReference type="CDD" id="cd06915">
    <property type="entry name" value="NTP_transferase_WcbM_like"/>
    <property type="match status" value="1"/>
</dbReference>
<evidence type="ECO:0000313" key="2">
    <source>
        <dbReference type="EMBL" id="AWI55386.1"/>
    </source>
</evidence>
<dbReference type="Pfam" id="PF00483">
    <property type="entry name" value="NTP_transferase"/>
    <property type="match status" value="1"/>
</dbReference>
<dbReference type="InterPro" id="IPR029044">
    <property type="entry name" value="Nucleotide-diphossugar_trans"/>
</dbReference>
<proteinExistence type="predicted"/>
<reference evidence="2 3" key="1">
    <citation type="submission" date="2018-05" db="EMBL/GenBank/DDBJ databases">
        <title>complete genome sequence of Aquabacterium olei NBRC 110486.</title>
        <authorList>
            <person name="Tang B."/>
            <person name="Chang J."/>
            <person name="Zhang L."/>
            <person name="Yang H."/>
        </authorList>
    </citation>
    <scope>NUCLEOTIDE SEQUENCE [LARGE SCALE GENOMIC DNA]</scope>
    <source>
        <strain evidence="2 3">NBRC 110486</strain>
        <plasmid evidence="3">Plasmid ptb101</plasmid>
    </source>
</reference>
<dbReference type="Proteomes" id="UP000244892">
    <property type="component" value="Plasmid pTB101"/>
</dbReference>
<dbReference type="InterPro" id="IPR005835">
    <property type="entry name" value="NTP_transferase_dom"/>
</dbReference>
<accession>A0A2U8FYT8</accession>
<dbReference type="SUPFAM" id="SSF53448">
    <property type="entry name" value="Nucleotide-diphospho-sugar transferases"/>
    <property type="match status" value="1"/>
</dbReference>
<evidence type="ECO:0000313" key="3">
    <source>
        <dbReference type="Proteomes" id="UP000244892"/>
    </source>
</evidence>
<dbReference type="PANTHER" id="PTHR22572">
    <property type="entry name" value="SUGAR-1-PHOSPHATE GUANYL TRANSFERASE"/>
    <property type="match status" value="1"/>
</dbReference>
<keyword evidence="3" id="KW-1185">Reference proteome</keyword>